<feature type="domain" description="ZAD" evidence="9">
    <location>
        <begin position="1"/>
        <end position="70"/>
    </location>
</feature>
<dbReference type="SUPFAM" id="SSF57667">
    <property type="entry name" value="beta-beta-alpha zinc fingers"/>
    <property type="match status" value="5"/>
</dbReference>
<dbReference type="PROSITE" id="PS00028">
    <property type="entry name" value="ZINC_FINGER_C2H2_1"/>
    <property type="match status" value="8"/>
</dbReference>
<evidence type="ECO:0000256" key="6">
    <source>
        <dbReference type="PROSITE-ProRule" id="PRU01263"/>
    </source>
</evidence>
<organism evidence="10">
    <name type="scientific">Corethrella appendiculata</name>
    <dbReference type="NCBI Taxonomy" id="1370023"/>
    <lineage>
        <taxon>Eukaryota</taxon>
        <taxon>Metazoa</taxon>
        <taxon>Ecdysozoa</taxon>
        <taxon>Arthropoda</taxon>
        <taxon>Hexapoda</taxon>
        <taxon>Insecta</taxon>
        <taxon>Pterygota</taxon>
        <taxon>Neoptera</taxon>
        <taxon>Endopterygota</taxon>
        <taxon>Diptera</taxon>
        <taxon>Nematocera</taxon>
        <taxon>Culicoidea</taxon>
        <taxon>Chaoboridae</taxon>
        <taxon>Corethrella</taxon>
    </lineage>
</organism>
<accession>U5ET88</accession>
<dbReference type="InterPro" id="IPR013087">
    <property type="entry name" value="Znf_C2H2_type"/>
</dbReference>
<dbReference type="AlphaFoldDB" id="U5ET88"/>
<evidence type="ECO:0000259" key="9">
    <source>
        <dbReference type="PROSITE" id="PS51915"/>
    </source>
</evidence>
<feature type="domain" description="C2H2-type" evidence="8">
    <location>
        <begin position="210"/>
        <end position="239"/>
    </location>
</feature>
<feature type="region of interest" description="Disordered" evidence="7">
    <location>
        <begin position="102"/>
        <end position="198"/>
    </location>
</feature>
<protein>
    <submittedName>
        <fullName evidence="10">Putative zinc finger protein 91</fullName>
    </submittedName>
</protein>
<feature type="binding site" evidence="6">
    <location>
        <position position="46"/>
    </location>
    <ligand>
        <name>Zn(2+)</name>
        <dbReference type="ChEBI" id="CHEBI:29105"/>
    </ligand>
</feature>
<evidence type="ECO:0000313" key="10">
    <source>
        <dbReference type="EMBL" id="JAB55383.1"/>
    </source>
</evidence>
<feature type="domain" description="C2H2-type" evidence="8">
    <location>
        <begin position="344"/>
        <end position="372"/>
    </location>
</feature>
<reference evidence="10" key="1">
    <citation type="journal article" date="2014" name="Insect Biochem. Mol. Biol.">
        <title>An insight into the sialome of the frog biting fly, Corethrella appendiculata.</title>
        <authorList>
            <person name="Ribeiro J.M.C."/>
            <person name="Chagas A.C."/>
            <person name="Pham V.M."/>
            <person name="Lounibos L.P."/>
            <person name="Calvo E."/>
        </authorList>
    </citation>
    <scope>NUCLEOTIDE SEQUENCE</scope>
    <source>
        <tissue evidence="10">Salivary glands</tissue>
    </source>
</reference>
<dbReference type="Pfam" id="PF07776">
    <property type="entry name" value="zf-AD"/>
    <property type="match status" value="1"/>
</dbReference>
<evidence type="ECO:0000256" key="1">
    <source>
        <dbReference type="ARBA" id="ARBA00022723"/>
    </source>
</evidence>
<feature type="compositionally biased region" description="Basic and acidic residues" evidence="7">
    <location>
        <begin position="183"/>
        <end position="192"/>
    </location>
</feature>
<evidence type="ECO:0000256" key="5">
    <source>
        <dbReference type="PROSITE-ProRule" id="PRU00042"/>
    </source>
</evidence>
<dbReference type="PANTHER" id="PTHR24379">
    <property type="entry name" value="KRAB AND ZINC FINGER DOMAIN-CONTAINING"/>
    <property type="match status" value="1"/>
</dbReference>
<evidence type="ECO:0000256" key="7">
    <source>
        <dbReference type="SAM" id="MobiDB-lite"/>
    </source>
</evidence>
<evidence type="ECO:0000256" key="4">
    <source>
        <dbReference type="ARBA" id="ARBA00022833"/>
    </source>
</evidence>
<feature type="domain" description="C2H2-type" evidence="8">
    <location>
        <begin position="521"/>
        <end position="548"/>
    </location>
</feature>
<evidence type="ECO:0000256" key="3">
    <source>
        <dbReference type="ARBA" id="ARBA00022771"/>
    </source>
</evidence>
<dbReference type="SUPFAM" id="SSF57716">
    <property type="entry name" value="Glucocorticoid receptor-like (DNA-binding domain)"/>
    <property type="match status" value="1"/>
</dbReference>
<evidence type="ECO:0000259" key="8">
    <source>
        <dbReference type="PROSITE" id="PS50157"/>
    </source>
</evidence>
<dbReference type="Pfam" id="PF12874">
    <property type="entry name" value="zf-met"/>
    <property type="match status" value="3"/>
</dbReference>
<feature type="compositionally biased region" description="Basic residues" evidence="7">
    <location>
        <begin position="171"/>
        <end position="182"/>
    </location>
</feature>
<sequence length="629" mass="73435">CRFCLNECTKRYSFLNDEQIRIKLEKTFTFKISHDPKLPKILCEECENIITGFYEFIEKAVYNQQVLLDNGDGFDEKLFDFDLKNLNPLCIIKNEIENEKSTEVTKANSLDKKLSDDDDDDDDDFNKGFNDSDGFDSEDDVPLAETQAFPLEVIQSDKDSDDDSDEDGYRKRSRKKSSKRKAKDSTTDDAKTTVKAKKERTDLKPLEATFRCEICDIVFKSKKSFDDHNRLGAHKIVNPEKVFQCPKKKCGKIFSSEYALNNHKTRHDRRLTIESFEKLYQTISEKFDIKCEICGFETVRFPDLHKHFMAEHNCKGYIKCCNKKLSYTTAIVEHMNFHENPDIFKCELCDKVHNTAESLKAHIGWKHTKDEDKPYKCDKCAAAFFKESECRTHMATHEPQVCKICLKTLAGVKTLKSHMVVVHGEGARYMCDICGKVFDRPIKYQCHMAMHGRRAEAEANKPEDSKNKKKKYNKIATRKYKYIPNADNLYECNQCNKTYITPFGLTQHVEFKHYVGERRQYACEICGIAFNSPSTRNYHKQEHFGYKYQCKLCPAQFKKSVGLKDHMTKHTGEKQYTCFFCEKQFNANSNLYSHMRIVHKDQYAEYAANKKLEERQRRIEGKLKITDKI</sequence>
<keyword evidence="1 6" id="KW-0479">Metal-binding</keyword>
<dbReference type="GO" id="GO:0005634">
    <property type="term" value="C:nucleus"/>
    <property type="evidence" value="ECO:0007669"/>
    <property type="project" value="InterPro"/>
</dbReference>
<dbReference type="GO" id="GO:0008270">
    <property type="term" value="F:zinc ion binding"/>
    <property type="evidence" value="ECO:0007669"/>
    <property type="project" value="UniProtKB-UniRule"/>
</dbReference>
<dbReference type="SMART" id="SM00868">
    <property type="entry name" value="zf-AD"/>
    <property type="match status" value="1"/>
</dbReference>
<proteinExistence type="evidence at transcript level"/>
<feature type="non-terminal residue" evidence="10">
    <location>
        <position position="1"/>
    </location>
</feature>
<dbReference type="PROSITE" id="PS50157">
    <property type="entry name" value="ZINC_FINGER_C2H2_2"/>
    <property type="match status" value="9"/>
</dbReference>
<dbReference type="PANTHER" id="PTHR24379:SF121">
    <property type="entry name" value="C2H2-TYPE DOMAIN-CONTAINING PROTEIN"/>
    <property type="match status" value="1"/>
</dbReference>
<dbReference type="SMART" id="SM00355">
    <property type="entry name" value="ZnF_C2H2"/>
    <property type="match status" value="11"/>
</dbReference>
<name>U5ET88_9DIPT</name>
<feature type="domain" description="C2H2-type" evidence="8">
    <location>
        <begin position="429"/>
        <end position="456"/>
    </location>
</feature>
<feature type="domain" description="C2H2-type" evidence="8">
    <location>
        <begin position="576"/>
        <end position="604"/>
    </location>
</feature>
<feature type="domain" description="C2H2-type" evidence="8">
    <location>
        <begin position="375"/>
        <end position="397"/>
    </location>
</feature>
<dbReference type="PROSITE" id="PS51915">
    <property type="entry name" value="ZAD"/>
    <property type="match status" value="1"/>
</dbReference>
<dbReference type="Gene3D" id="3.40.1800.20">
    <property type="match status" value="1"/>
</dbReference>
<keyword evidence="2" id="KW-0677">Repeat</keyword>
<feature type="compositionally biased region" description="Acidic residues" evidence="7">
    <location>
        <begin position="133"/>
        <end position="142"/>
    </location>
</feature>
<dbReference type="Pfam" id="PF00096">
    <property type="entry name" value="zf-C2H2"/>
    <property type="match status" value="5"/>
</dbReference>
<dbReference type="InterPro" id="IPR036236">
    <property type="entry name" value="Znf_C2H2_sf"/>
</dbReference>
<dbReference type="FunFam" id="3.30.160.60:FF:000624">
    <property type="entry name" value="zinc finger protein 697"/>
    <property type="match status" value="1"/>
</dbReference>
<feature type="binding site" evidence="6">
    <location>
        <position position="43"/>
    </location>
    <ligand>
        <name>Zn(2+)</name>
        <dbReference type="ChEBI" id="CHEBI:29105"/>
    </ligand>
</feature>
<dbReference type="InterPro" id="IPR012934">
    <property type="entry name" value="Znf_AD"/>
</dbReference>
<feature type="domain" description="C2H2-type" evidence="8">
    <location>
        <begin position="548"/>
        <end position="575"/>
    </location>
</feature>
<evidence type="ECO:0000256" key="2">
    <source>
        <dbReference type="ARBA" id="ARBA00022737"/>
    </source>
</evidence>
<feature type="compositionally biased region" description="Basic and acidic residues" evidence="7">
    <location>
        <begin position="102"/>
        <end position="115"/>
    </location>
</feature>
<keyword evidence="4 6" id="KW-0862">Zinc</keyword>
<feature type="binding site" evidence="6">
    <location>
        <position position="1"/>
    </location>
    <ligand>
        <name>Zn(2+)</name>
        <dbReference type="ChEBI" id="CHEBI:29105"/>
    </ligand>
</feature>
<keyword evidence="3 5" id="KW-0863">Zinc-finger</keyword>
<feature type="domain" description="C2H2-type" evidence="8">
    <location>
        <begin position="490"/>
        <end position="519"/>
    </location>
</feature>
<dbReference type="Gene3D" id="3.30.160.60">
    <property type="entry name" value="Classic Zinc Finger"/>
    <property type="match status" value="7"/>
</dbReference>
<feature type="binding site" evidence="6">
    <location>
        <position position="4"/>
    </location>
    <ligand>
        <name>Zn(2+)</name>
        <dbReference type="ChEBI" id="CHEBI:29105"/>
    </ligand>
</feature>
<dbReference type="EMBL" id="GANO01004488">
    <property type="protein sequence ID" value="JAB55383.1"/>
    <property type="molecule type" value="mRNA"/>
</dbReference>
<feature type="domain" description="C2H2-type" evidence="8">
    <location>
        <begin position="243"/>
        <end position="272"/>
    </location>
</feature>